<dbReference type="GO" id="GO:0009277">
    <property type="term" value="C:fungal-type cell wall"/>
    <property type="evidence" value="ECO:0007669"/>
    <property type="project" value="TreeGrafter"/>
</dbReference>
<keyword evidence="11" id="KW-0961">Cell wall biogenesis/degradation</keyword>
<feature type="region of interest" description="Disordered" evidence="13">
    <location>
        <begin position="384"/>
        <end position="486"/>
    </location>
</feature>
<dbReference type="SUPFAM" id="SSF49899">
    <property type="entry name" value="Concanavalin A-like lectins/glucanases"/>
    <property type="match status" value="1"/>
</dbReference>
<organism evidence="16 17">
    <name type="scientific">Emericellopsis cladophorae</name>
    <dbReference type="NCBI Taxonomy" id="2686198"/>
    <lineage>
        <taxon>Eukaryota</taxon>
        <taxon>Fungi</taxon>
        <taxon>Dikarya</taxon>
        <taxon>Ascomycota</taxon>
        <taxon>Pezizomycotina</taxon>
        <taxon>Sordariomycetes</taxon>
        <taxon>Hypocreomycetidae</taxon>
        <taxon>Hypocreales</taxon>
        <taxon>Bionectriaceae</taxon>
        <taxon>Emericellopsis</taxon>
    </lineage>
</organism>
<evidence type="ECO:0000256" key="5">
    <source>
        <dbReference type="ARBA" id="ARBA00022679"/>
    </source>
</evidence>
<comment type="catalytic activity">
    <reaction evidence="1">
        <text>Random endo-hydrolysis of N-acetyl-beta-D-glucosaminide (1-&gt;4)-beta-linkages in chitin and chitodextrins.</text>
        <dbReference type="EC" id="3.2.1.14"/>
    </reaction>
</comment>
<dbReference type="RefSeq" id="XP_051362726.1">
    <property type="nucleotide sequence ID" value="XM_051505815.1"/>
</dbReference>
<dbReference type="InterPro" id="IPR050546">
    <property type="entry name" value="Glycosyl_Hydrlase_16"/>
</dbReference>
<keyword evidence="6" id="KW-0732">Signal</keyword>
<dbReference type="PANTHER" id="PTHR10963">
    <property type="entry name" value="GLYCOSYL HYDROLASE-RELATED"/>
    <property type="match status" value="1"/>
</dbReference>
<evidence type="ECO:0000256" key="6">
    <source>
        <dbReference type="ARBA" id="ARBA00022729"/>
    </source>
</evidence>
<evidence type="ECO:0000256" key="4">
    <source>
        <dbReference type="ARBA" id="ARBA00022676"/>
    </source>
</evidence>
<reference evidence="16" key="2">
    <citation type="submission" date="2022-07" db="EMBL/GenBank/DDBJ databases">
        <authorList>
            <person name="Goncalves M.F.M."/>
            <person name="Hilario S."/>
            <person name="Van De Peer Y."/>
            <person name="Esteves A.C."/>
            <person name="Alves A."/>
        </authorList>
    </citation>
    <scope>NUCLEOTIDE SEQUENCE</scope>
    <source>
        <strain evidence="16">MUM 19.33</strain>
    </source>
</reference>
<dbReference type="OrthoDB" id="4781at2759"/>
<dbReference type="Gene3D" id="2.60.120.200">
    <property type="match status" value="1"/>
</dbReference>
<dbReference type="GO" id="GO:0005975">
    <property type="term" value="P:carbohydrate metabolic process"/>
    <property type="evidence" value="ECO:0007669"/>
    <property type="project" value="InterPro"/>
</dbReference>
<dbReference type="PANTHER" id="PTHR10963:SF27">
    <property type="entry name" value="GLYCOSIDASE-RELATED"/>
    <property type="match status" value="1"/>
</dbReference>
<keyword evidence="8 14" id="KW-0472">Membrane</keyword>
<protein>
    <recommendedName>
        <fullName evidence="3">chitinase</fullName>
        <ecNumber evidence="3">3.2.1.14</ecNumber>
    </recommendedName>
</protein>
<gene>
    <name evidence="16" type="ORF">J7T54_005080</name>
</gene>
<evidence type="ECO:0000259" key="15">
    <source>
        <dbReference type="PROSITE" id="PS51762"/>
    </source>
</evidence>
<dbReference type="EMBL" id="JAGIXG020000017">
    <property type="protein sequence ID" value="KAI6781870.1"/>
    <property type="molecule type" value="Genomic_DNA"/>
</dbReference>
<feature type="compositionally biased region" description="Low complexity" evidence="13">
    <location>
        <begin position="412"/>
        <end position="427"/>
    </location>
</feature>
<evidence type="ECO:0000256" key="1">
    <source>
        <dbReference type="ARBA" id="ARBA00000822"/>
    </source>
</evidence>
<evidence type="ECO:0000313" key="17">
    <source>
        <dbReference type="Proteomes" id="UP001055219"/>
    </source>
</evidence>
<dbReference type="GeneID" id="75831566"/>
<comment type="caution">
    <text evidence="16">The sequence shown here is derived from an EMBL/GenBank/DDBJ whole genome shotgun (WGS) entry which is preliminary data.</text>
</comment>
<dbReference type="CDD" id="cd02183">
    <property type="entry name" value="GH16_fungal_CRH1_transglycosylase"/>
    <property type="match status" value="1"/>
</dbReference>
<keyword evidence="14" id="KW-0812">Transmembrane</keyword>
<dbReference type="GO" id="GO:0016757">
    <property type="term" value="F:glycosyltransferase activity"/>
    <property type="evidence" value="ECO:0007669"/>
    <property type="project" value="UniProtKB-KW"/>
</dbReference>
<evidence type="ECO:0000256" key="9">
    <source>
        <dbReference type="ARBA" id="ARBA00023180"/>
    </source>
</evidence>
<keyword evidence="4" id="KW-0328">Glycosyltransferase</keyword>
<keyword evidence="14" id="KW-1133">Transmembrane helix</keyword>
<evidence type="ECO:0000256" key="3">
    <source>
        <dbReference type="ARBA" id="ARBA00012729"/>
    </source>
</evidence>
<dbReference type="GO" id="GO:0016020">
    <property type="term" value="C:membrane"/>
    <property type="evidence" value="ECO:0007669"/>
    <property type="project" value="UniProtKB-SubCell"/>
</dbReference>
<evidence type="ECO:0000256" key="10">
    <source>
        <dbReference type="ARBA" id="ARBA00023295"/>
    </source>
</evidence>
<evidence type="ECO:0000256" key="7">
    <source>
        <dbReference type="ARBA" id="ARBA00022801"/>
    </source>
</evidence>
<feature type="compositionally biased region" description="Polar residues" evidence="13">
    <location>
        <begin position="463"/>
        <end position="476"/>
    </location>
</feature>
<dbReference type="InterPro" id="IPR013320">
    <property type="entry name" value="ConA-like_dom_sf"/>
</dbReference>
<comment type="subcellular location">
    <subcellularLocation>
        <location evidence="2">Membrane</location>
    </subcellularLocation>
</comment>
<evidence type="ECO:0000313" key="16">
    <source>
        <dbReference type="EMBL" id="KAI6781870.1"/>
    </source>
</evidence>
<accession>A0A9P9Y1Y4</accession>
<dbReference type="GO" id="GO:0031505">
    <property type="term" value="P:fungal-type cell wall organization"/>
    <property type="evidence" value="ECO:0007669"/>
    <property type="project" value="TreeGrafter"/>
</dbReference>
<comment type="similarity">
    <text evidence="12">Belongs to the glycosyl hydrolase 16 family. CRH1 subfamily.</text>
</comment>
<evidence type="ECO:0000256" key="13">
    <source>
        <dbReference type="SAM" id="MobiDB-lite"/>
    </source>
</evidence>
<proteinExistence type="inferred from homology"/>
<dbReference type="InterPro" id="IPR000757">
    <property type="entry name" value="Beta-glucanase-like"/>
</dbReference>
<keyword evidence="7" id="KW-0378">Hydrolase</keyword>
<dbReference type="Pfam" id="PF00722">
    <property type="entry name" value="Glyco_hydro_16"/>
    <property type="match status" value="1"/>
</dbReference>
<feature type="compositionally biased region" description="Polar residues" evidence="13">
    <location>
        <begin position="385"/>
        <end position="395"/>
    </location>
</feature>
<dbReference type="Proteomes" id="UP001055219">
    <property type="component" value="Unassembled WGS sequence"/>
</dbReference>
<keyword evidence="17" id="KW-1185">Reference proteome</keyword>
<name>A0A9P9Y1Y4_9HYPO</name>
<feature type="domain" description="GH16" evidence="15">
    <location>
        <begin position="16"/>
        <end position="220"/>
    </location>
</feature>
<dbReference type="GO" id="GO:0008843">
    <property type="term" value="F:endochitinase activity"/>
    <property type="evidence" value="ECO:0007669"/>
    <property type="project" value="UniProtKB-EC"/>
</dbReference>
<evidence type="ECO:0000256" key="2">
    <source>
        <dbReference type="ARBA" id="ARBA00004370"/>
    </source>
</evidence>
<dbReference type="AlphaFoldDB" id="A0A9P9Y1Y4"/>
<keyword evidence="5" id="KW-0808">Transferase</keyword>
<reference evidence="16" key="1">
    <citation type="journal article" date="2021" name="J Fungi (Basel)">
        <title>Genomic and Metabolomic Analyses of the Marine Fungus Emericellopsis cladophorae: Insights into Saltwater Adaptability Mechanisms and Its Biosynthetic Potential.</title>
        <authorList>
            <person name="Goncalves M.F.M."/>
            <person name="Hilario S."/>
            <person name="Van de Peer Y."/>
            <person name="Esteves A.C."/>
            <person name="Alves A."/>
        </authorList>
    </citation>
    <scope>NUCLEOTIDE SEQUENCE</scope>
    <source>
        <strain evidence="16">MUM 19.33</strain>
    </source>
</reference>
<dbReference type="PROSITE" id="PS51762">
    <property type="entry name" value="GH16_2"/>
    <property type="match status" value="1"/>
</dbReference>
<keyword evidence="9" id="KW-0325">Glycoprotein</keyword>
<evidence type="ECO:0000256" key="12">
    <source>
        <dbReference type="ARBA" id="ARBA00038074"/>
    </source>
</evidence>
<evidence type="ECO:0000256" key="8">
    <source>
        <dbReference type="ARBA" id="ARBA00023136"/>
    </source>
</evidence>
<evidence type="ECO:0000256" key="14">
    <source>
        <dbReference type="SAM" id="Phobius"/>
    </source>
</evidence>
<sequence>MNETDCKPDPAFGTSHMWHFNQTPSSDLWRTKVGPMHYDEEGGARFTISKQGESPTIDTKFYIFFGRVSFSLKAATGRGIVSSMMMLSDNLDEIDWEFTGTDDRASTNFFGKHIEYYENGEYHDMDTPCHDDYHNYTTVWTAEKMDFYIDEKIVRTVSHEDAKVNDTDIYPQTPMRVSLGIWAGGDPSMNEWTRKWAGGDTNFDEGPFDMYVKDAYIEDFSTGKEYVFGDKSGTWESIEIVPGNSTAYEALNQEPSKSISEKFNALPQAAKIGVYAGGAAVGALAIGALIFFCIKQRRRGAHEARSALQASETDRSINRYSKMGLQGDDFSERATEYDAHEMKSTGQAGANYYSVPANESTTSLDKAGWAGAAVVGAGAGAALRSPTQSSFQGARNAQGGFASPPPPVGTVRSSSPGMMRSPGSPGPQQAYGASRMQHDSPFSDANAYGRVQSPGPSPMSPSQRSFSGHSGFSQPKGSPGPGGYRQ</sequence>
<dbReference type="EC" id="3.2.1.14" evidence="3"/>
<evidence type="ECO:0000256" key="11">
    <source>
        <dbReference type="ARBA" id="ARBA00023316"/>
    </source>
</evidence>
<keyword evidence="10 16" id="KW-0326">Glycosidase</keyword>
<feature type="transmembrane region" description="Helical" evidence="14">
    <location>
        <begin position="272"/>
        <end position="294"/>
    </location>
</feature>